<gene>
    <name evidence="1" type="ORF">AVEN_105241_1</name>
</gene>
<dbReference type="AlphaFoldDB" id="A0A4Y2KFE3"/>
<evidence type="ECO:0000313" key="1">
    <source>
        <dbReference type="EMBL" id="GBN00719.1"/>
    </source>
</evidence>
<accession>A0A4Y2KFE3</accession>
<reference evidence="1 2" key="1">
    <citation type="journal article" date="2019" name="Sci. Rep.">
        <title>Orb-weaving spider Araneus ventricosus genome elucidates the spidroin gene catalogue.</title>
        <authorList>
            <person name="Kono N."/>
            <person name="Nakamura H."/>
            <person name="Ohtoshi R."/>
            <person name="Moran D.A.P."/>
            <person name="Shinohara A."/>
            <person name="Yoshida Y."/>
            <person name="Fujiwara M."/>
            <person name="Mori M."/>
            <person name="Tomita M."/>
            <person name="Arakawa K."/>
        </authorList>
    </citation>
    <scope>NUCLEOTIDE SEQUENCE [LARGE SCALE GENOMIC DNA]</scope>
</reference>
<comment type="caution">
    <text evidence="1">The sequence shown here is derived from an EMBL/GenBank/DDBJ whole genome shotgun (WGS) entry which is preliminary data.</text>
</comment>
<organism evidence="1 2">
    <name type="scientific">Araneus ventricosus</name>
    <name type="common">Orbweaver spider</name>
    <name type="synonym">Epeira ventricosa</name>
    <dbReference type="NCBI Taxonomy" id="182803"/>
    <lineage>
        <taxon>Eukaryota</taxon>
        <taxon>Metazoa</taxon>
        <taxon>Ecdysozoa</taxon>
        <taxon>Arthropoda</taxon>
        <taxon>Chelicerata</taxon>
        <taxon>Arachnida</taxon>
        <taxon>Araneae</taxon>
        <taxon>Araneomorphae</taxon>
        <taxon>Entelegynae</taxon>
        <taxon>Araneoidea</taxon>
        <taxon>Araneidae</taxon>
        <taxon>Araneus</taxon>
    </lineage>
</organism>
<dbReference type="Proteomes" id="UP000499080">
    <property type="component" value="Unassembled WGS sequence"/>
</dbReference>
<name>A0A4Y2KFE3_ARAVE</name>
<protein>
    <submittedName>
        <fullName evidence="1">Uncharacterized protein</fullName>
    </submittedName>
</protein>
<evidence type="ECO:0000313" key="2">
    <source>
        <dbReference type="Proteomes" id="UP000499080"/>
    </source>
</evidence>
<keyword evidence="2" id="KW-1185">Reference proteome</keyword>
<dbReference type="EMBL" id="BGPR01004542">
    <property type="protein sequence ID" value="GBN00719.1"/>
    <property type="molecule type" value="Genomic_DNA"/>
</dbReference>
<sequence length="107" mass="11815">MWSATNAYSCSEKDLEVSKRKLGYHHPLGGADGQIIGVISVTWLPFHDQSGACGKGERRDRVIGWSRGDYGASDVERRELMWKKVYVLLAGMCNCECRANSFSGDAA</sequence>
<proteinExistence type="predicted"/>